<evidence type="ECO:0000256" key="7">
    <source>
        <dbReference type="ARBA" id="ARBA00022777"/>
    </source>
</evidence>
<evidence type="ECO:0000313" key="15">
    <source>
        <dbReference type="Proteomes" id="UP001203338"/>
    </source>
</evidence>
<dbReference type="EMBL" id="JAMFLX010000032">
    <property type="protein sequence ID" value="MCL6271774.1"/>
    <property type="molecule type" value="Genomic_DNA"/>
</dbReference>
<evidence type="ECO:0000256" key="6">
    <source>
        <dbReference type="ARBA" id="ARBA00022741"/>
    </source>
</evidence>
<dbReference type="RefSeq" id="WP_249701421.1">
    <property type="nucleotide sequence ID" value="NZ_JAMFLX010000032.1"/>
</dbReference>
<dbReference type="Proteomes" id="UP001203338">
    <property type="component" value="Unassembled WGS sequence"/>
</dbReference>
<proteinExistence type="inferred from homology"/>
<comment type="similarity">
    <text evidence="2">Belongs to the HPPK family.</text>
</comment>
<dbReference type="PANTHER" id="PTHR43071">
    <property type="entry name" value="2-AMINO-4-HYDROXY-6-HYDROXYMETHYLDIHYDROPTERIDINE PYROPHOSPHOKINASE"/>
    <property type="match status" value="1"/>
</dbReference>
<evidence type="ECO:0000256" key="3">
    <source>
        <dbReference type="ARBA" id="ARBA00013253"/>
    </source>
</evidence>
<dbReference type="PANTHER" id="PTHR43071:SF1">
    <property type="entry name" value="2-AMINO-4-HYDROXY-6-HYDROXYMETHYLDIHYDROPTERIDINE PYROPHOSPHOKINASE"/>
    <property type="match status" value="1"/>
</dbReference>
<dbReference type="PROSITE" id="PS00794">
    <property type="entry name" value="HPPK"/>
    <property type="match status" value="1"/>
</dbReference>
<accession>A0ABT0PK58</accession>
<keyword evidence="15" id="KW-1185">Reference proteome</keyword>
<dbReference type="InterPro" id="IPR000550">
    <property type="entry name" value="Hppk"/>
</dbReference>
<dbReference type="NCBIfam" id="TIGR01498">
    <property type="entry name" value="folK"/>
    <property type="match status" value="1"/>
</dbReference>
<comment type="pathway">
    <text evidence="1">Cofactor biosynthesis; tetrahydrofolate biosynthesis; 2-amino-4-hydroxy-6-hydroxymethyl-7,8-dihydropteridine diphosphate from 7,8-dihydroneopterin triphosphate: step 4/4.</text>
</comment>
<dbReference type="CDD" id="cd00483">
    <property type="entry name" value="HPPK"/>
    <property type="match status" value="1"/>
</dbReference>
<dbReference type="EC" id="2.7.6.3" evidence="3"/>
<evidence type="ECO:0000256" key="5">
    <source>
        <dbReference type="ARBA" id="ARBA00022679"/>
    </source>
</evidence>
<evidence type="ECO:0000259" key="13">
    <source>
        <dbReference type="PROSITE" id="PS00794"/>
    </source>
</evidence>
<comment type="function">
    <text evidence="10">Catalyzes the transfer of pyrophosphate from adenosine triphosphate (ATP) to 6-hydroxymethyl-7,8-dihydropterin, an enzymatic step in folate biosynthesis pathway.</text>
</comment>
<organism evidence="14 15">
    <name type="scientific">Parendozoicomonas callyspongiae</name>
    <dbReference type="NCBI Taxonomy" id="2942213"/>
    <lineage>
        <taxon>Bacteria</taxon>
        <taxon>Pseudomonadati</taxon>
        <taxon>Pseudomonadota</taxon>
        <taxon>Gammaproteobacteria</taxon>
        <taxon>Oceanospirillales</taxon>
        <taxon>Endozoicomonadaceae</taxon>
        <taxon>Parendozoicomonas</taxon>
    </lineage>
</organism>
<evidence type="ECO:0000256" key="11">
    <source>
        <dbReference type="ARBA" id="ARBA00029766"/>
    </source>
</evidence>
<reference evidence="14 15" key="1">
    <citation type="submission" date="2022-05" db="EMBL/GenBank/DDBJ databases">
        <authorList>
            <person name="Park J.-S."/>
        </authorList>
    </citation>
    <scope>NUCLEOTIDE SEQUENCE [LARGE SCALE GENOMIC DNA]</scope>
    <source>
        <strain evidence="14 15">2012CJ34-2</strain>
    </source>
</reference>
<dbReference type="GO" id="GO:0003848">
    <property type="term" value="F:2-amino-4-hydroxy-6-hydroxymethyldihydropteridine diphosphokinase activity"/>
    <property type="evidence" value="ECO:0007669"/>
    <property type="project" value="UniProtKB-EC"/>
</dbReference>
<feature type="domain" description="7,8-dihydro-6-hydroxymethylpterin-pyrophosphokinase" evidence="13">
    <location>
        <begin position="89"/>
        <end position="100"/>
    </location>
</feature>
<gene>
    <name evidence="14" type="primary">folK</name>
    <name evidence="14" type="ORF">M3P05_17785</name>
</gene>
<name>A0ABT0PK58_9GAMM</name>
<dbReference type="InterPro" id="IPR035907">
    <property type="entry name" value="Hppk_sf"/>
</dbReference>
<evidence type="ECO:0000256" key="12">
    <source>
        <dbReference type="ARBA" id="ARBA00033413"/>
    </source>
</evidence>
<evidence type="ECO:0000256" key="8">
    <source>
        <dbReference type="ARBA" id="ARBA00022840"/>
    </source>
</evidence>
<dbReference type="Pfam" id="PF01288">
    <property type="entry name" value="HPPK"/>
    <property type="match status" value="1"/>
</dbReference>
<evidence type="ECO:0000256" key="1">
    <source>
        <dbReference type="ARBA" id="ARBA00005051"/>
    </source>
</evidence>
<keyword evidence="9" id="KW-0289">Folate biosynthesis</keyword>
<comment type="caution">
    <text evidence="14">The sequence shown here is derived from an EMBL/GenBank/DDBJ whole genome shotgun (WGS) entry which is preliminary data.</text>
</comment>
<keyword evidence="6" id="KW-0547">Nucleotide-binding</keyword>
<keyword evidence="5 14" id="KW-0808">Transferase</keyword>
<keyword evidence="7" id="KW-0418">Kinase</keyword>
<evidence type="ECO:0000256" key="9">
    <source>
        <dbReference type="ARBA" id="ARBA00022909"/>
    </source>
</evidence>
<keyword evidence="8" id="KW-0067">ATP-binding</keyword>
<evidence type="ECO:0000313" key="14">
    <source>
        <dbReference type="EMBL" id="MCL6271774.1"/>
    </source>
</evidence>
<protein>
    <recommendedName>
        <fullName evidence="4">2-amino-4-hydroxy-6-hydroxymethyldihydropteridine pyrophosphokinase</fullName>
        <ecNumber evidence="3">2.7.6.3</ecNumber>
    </recommendedName>
    <alternativeName>
        <fullName evidence="11">6-hydroxymethyl-7,8-dihydropterin pyrophosphokinase</fullName>
    </alternativeName>
    <alternativeName>
        <fullName evidence="12">7,8-dihydro-6-hydroxymethylpterin-pyrophosphokinase</fullName>
    </alternativeName>
</protein>
<dbReference type="Gene3D" id="3.30.70.560">
    <property type="entry name" value="7,8-Dihydro-6-hydroxymethylpterin-pyrophosphokinase HPPK"/>
    <property type="match status" value="1"/>
</dbReference>
<evidence type="ECO:0000256" key="10">
    <source>
        <dbReference type="ARBA" id="ARBA00029409"/>
    </source>
</evidence>
<sequence>MSVTAYIGLGSNLENPRQQVLTAVEEIAGISNSMLEHASQLYQSDPVGPGEQEDYINAVVAIRTELTAIELLDQLQAIEQIHNRKRIIRWGARTLDLDILLYGDQIIDNERLIIPHKEMHWRNFVLCPLADIEPELTLPTGQSLQKLLQKCEDNGLSVIGKIEIPEMA</sequence>
<dbReference type="SUPFAM" id="SSF55083">
    <property type="entry name" value="6-hydroxymethyl-7,8-dihydropterin pyrophosphokinase, HPPK"/>
    <property type="match status" value="1"/>
</dbReference>
<evidence type="ECO:0000256" key="4">
    <source>
        <dbReference type="ARBA" id="ARBA00016218"/>
    </source>
</evidence>
<evidence type="ECO:0000256" key="2">
    <source>
        <dbReference type="ARBA" id="ARBA00005810"/>
    </source>
</evidence>